<gene>
    <name evidence="1" type="ORF">S01H1_21103</name>
</gene>
<organism evidence="1">
    <name type="scientific">marine sediment metagenome</name>
    <dbReference type="NCBI Taxonomy" id="412755"/>
    <lineage>
        <taxon>unclassified sequences</taxon>
        <taxon>metagenomes</taxon>
        <taxon>ecological metagenomes</taxon>
    </lineage>
</organism>
<feature type="non-terminal residue" evidence="1">
    <location>
        <position position="127"/>
    </location>
</feature>
<evidence type="ECO:0000313" key="1">
    <source>
        <dbReference type="EMBL" id="GAF92203.1"/>
    </source>
</evidence>
<sequence length="127" mass="13932">MFEIAEQKLEAVLGVSRDTLTDQRENLKKDADWCIASCHVMYSLEGLRKLLASLSIAPVAKKDAKPGDLTLESIIALSAIGGDEENARMFEVIDLSVKNSRIVMAKLLGEKKERGTHFDGVARIGCK</sequence>
<comment type="caution">
    <text evidence="1">The sequence shown here is derived from an EMBL/GenBank/DDBJ whole genome shotgun (WGS) entry which is preliminary data.</text>
</comment>
<protein>
    <submittedName>
        <fullName evidence="1">Uncharacterized protein</fullName>
    </submittedName>
</protein>
<proteinExistence type="predicted"/>
<reference evidence="1" key="1">
    <citation type="journal article" date="2014" name="Front. Microbiol.">
        <title>High frequency of phylogenetically diverse reductive dehalogenase-homologous genes in deep subseafloor sedimentary metagenomes.</title>
        <authorList>
            <person name="Kawai M."/>
            <person name="Futagami T."/>
            <person name="Toyoda A."/>
            <person name="Takaki Y."/>
            <person name="Nishi S."/>
            <person name="Hori S."/>
            <person name="Arai W."/>
            <person name="Tsubouchi T."/>
            <person name="Morono Y."/>
            <person name="Uchiyama I."/>
            <person name="Ito T."/>
            <person name="Fujiyama A."/>
            <person name="Inagaki F."/>
            <person name="Takami H."/>
        </authorList>
    </citation>
    <scope>NUCLEOTIDE SEQUENCE</scope>
    <source>
        <strain evidence="1">Expedition CK06-06</strain>
    </source>
</reference>
<accession>X0TF73</accession>
<name>X0TF73_9ZZZZ</name>
<dbReference type="EMBL" id="BARS01011646">
    <property type="protein sequence ID" value="GAF92203.1"/>
    <property type="molecule type" value="Genomic_DNA"/>
</dbReference>
<dbReference type="AlphaFoldDB" id="X0TF73"/>